<comment type="caution">
    <text evidence="5">The sequence shown here is derived from an EMBL/GenBank/DDBJ whole genome shotgun (WGS) entry which is preliminary data.</text>
</comment>
<dbReference type="Gene3D" id="3.40.50.300">
    <property type="entry name" value="P-loop containing nucleotide triphosphate hydrolases"/>
    <property type="match status" value="1"/>
</dbReference>
<dbReference type="Gene3D" id="1.25.40.10">
    <property type="entry name" value="Tetratricopeptide repeat domain"/>
    <property type="match status" value="2"/>
</dbReference>
<keyword evidence="6" id="KW-1185">Reference proteome</keyword>
<evidence type="ECO:0000313" key="5">
    <source>
        <dbReference type="EMBL" id="GLC23512.1"/>
    </source>
</evidence>
<dbReference type="AlphaFoldDB" id="A0AA37Q2Q7"/>
<evidence type="ECO:0008006" key="7">
    <source>
        <dbReference type="Google" id="ProtNLM"/>
    </source>
</evidence>
<gene>
    <name evidence="5" type="ORF">rosag_00250</name>
</gene>
<evidence type="ECO:0000259" key="4">
    <source>
        <dbReference type="SMART" id="SM01043"/>
    </source>
</evidence>
<evidence type="ECO:0000313" key="6">
    <source>
        <dbReference type="Proteomes" id="UP001161325"/>
    </source>
</evidence>
<dbReference type="Proteomes" id="UP001161325">
    <property type="component" value="Unassembled WGS sequence"/>
</dbReference>
<dbReference type="InterPro" id="IPR041664">
    <property type="entry name" value="AAA_16"/>
</dbReference>
<dbReference type="PANTHER" id="PTHR47691:SF3">
    <property type="entry name" value="HTH-TYPE TRANSCRIPTIONAL REGULATOR RV0890C-RELATED"/>
    <property type="match status" value="1"/>
</dbReference>
<reference evidence="5" key="1">
    <citation type="submission" date="2022-08" db="EMBL/GenBank/DDBJ databases">
        <title>Draft genome sequencing of Roseisolibacter agri AW1220.</title>
        <authorList>
            <person name="Tobiishi Y."/>
            <person name="Tonouchi A."/>
        </authorList>
    </citation>
    <scope>NUCLEOTIDE SEQUENCE</scope>
    <source>
        <strain evidence="5">AW1220</strain>
    </source>
</reference>
<dbReference type="InterPro" id="IPR001867">
    <property type="entry name" value="OmpR/PhoB-type_DNA-bd"/>
</dbReference>
<dbReference type="Pfam" id="PF13191">
    <property type="entry name" value="AAA_16"/>
    <property type="match status" value="1"/>
</dbReference>
<dbReference type="Gene3D" id="1.10.10.10">
    <property type="entry name" value="Winged helix-like DNA-binding domain superfamily/Winged helix DNA-binding domain"/>
    <property type="match status" value="1"/>
</dbReference>
<dbReference type="SMART" id="SM00862">
    <property type="entry name" value="Trans_reg_C"/>
    <property type="match status" value="1"/>
</dbReference>
<dbReference type="RefSeq" id="WP_284347949.1">
    <property type="nucleotide sequence ID" value="NZ_BRXS01000001.1"/>
</dbReference>
<keyword evidence="2" id="KW-0238">DNA-binding</keyword>
<dbReference type="InterPro" id="IPR016032">
    <property type="entry name" value="Sig_transdc_resp-reg_C-effctor"/>
</dbReference>
<comment type="similarity">
    <text evidence="1">Belongs to the AfsR/DnrI/RedD regulatory family.</text>
</comment>
<dbReference type="GO" id="GO:0000160">
    <property type="term" value="P:phosphorelay signal transduction system"/>
    <property type="evidence" value="ECO:0007669"/>
    <property type="project" value="InterPro"/>
</dbReference>
<feature type="domain" description="Bacterial transcriptional activator" evidence="4">
    <location>
        <begin position="902"/>
        <end position="1049"/>
    </location>
</feature>
<dbReference type="GO" id="GO:0003677">
    <property type="term" value="F:DNA binding"/>
    <property type="evidence" value="ECO:0007669"/>
    <property type="project" value="UniProtKB-KW"/>
</dbReference>
<dbReference type="SUPFAM" id="SSF48452">
    <property type="entry name" value="TPR-like"/>
    <property type="match status" value="1"/>
</dbReference>
<organism evidence="5 6">
    <name type="scientific">Roseisolibacter agri</name>
    <dbReference type="NCBI Taxonomy" id="2014610"/>
    <lineage>
        <taxon>Bacteria</taxon>
        <taxon>Pseudomonadati</taxon>
        <taxon>Gemmatimonadota</taxon>
        <taxon>Gemmatimonadia</taxon>
        <taxon>Gemmatimonadales</taxon>
        <taxon>Gemmatimonadaceae</taxon>
        <taxon>Roseisolibacter</taxon>
    </lineage>
</organism>
<dbReference type="SUPFAM" id="SSF52540">
    <property type="entry name" value="P-loop containing nucleoside triphosphate hydrolases"/>
    <property type="match status" value="1"/>
</dbReference>
<dbReference type="GO" id="GO:0006355">
    <property type="term" value="P:regulation of DNA-templated transcription"/>
    <property type="evidence" value="ECO:0007669"/>
    <property type="project" value="InterPro"/>
</dbReference>
<dbReference type="PANTHER" id="PTHR47691">
    <property type="entry name" value="REGULATOR-RELATED"/>
    <property type="match status" value="1"/>
</dbReference>
<dbReference type="EMBL" id="BRXS01000001">
    <property type="protein sequence ID" value="GLC23512.1"/>
    <property type="molecule type" value="Genomic_DNA"/>
</dbReference>
<sequence>MSSLLSAAEAAPTAPALPTNVPRALSTFVGRAREQRDLREAIARGRLVTITGPGGSGKTRLARELADALAHGADDAAARFADGVWWVDLAPLADGTDVAPAIAAVLQVNAAPGRDLLTVLAGALQARRTLLVLDNCEHVVDACAAAVEALLRAAPGLTVLATSREALAVEGEVAWLAPPLAHPGLATLAAVARAQGGLTAASLAEYDAVRLFVDRAKATLPTFALTDRNAAAVADICARLDGLPLALELAAASVGTLGVEVLAERLDDAFTVLTRGRRTAPSRQRTLRALLDWSYALLGDDERRLLRRLSVFRAGFTLEAVEAVCGEDEFEPDEEDPAALLVTGTHSIAVVRLVAALGRLVELSLLDVREEGGEVRYRLLETVRQYGAALLRGTDDAPLVRARHARWVARLAMAVEPTFWSPARGTTVERLRLDLDDIRAALAWSTGPHGDVGTALRIAGALAWFFISAGIPWEEARGWTAQVLAAVDREGIPDAERPLAERAWLGAFFYGSSGLAYFAGEPDRMLADVARALAVWETVAREPGLAPVRRVQLGRGRTIMRQIAGLAHGMQGDLPAAIREMDASVAIAEAMDEPWLAAVMRMRRALICVRGGALPQAAADYTAARAALIAVGERWFLSLCVQGMAETELALGDLAAAVRHARESAAVLRDEPDLWFLSRSLDTLAIIAAATCPDGALPRARATTAARLLGAATGLRARCGATVIGHDRERHTEVVRVVRASLSPEAYDAAVAAGEALSIDDAFALAAQADVLDDGALATPAPGATQYSIARPPASTTAAPALAVRVLGPLAIARDGEPLPPDALPTGKARELLLFLLLVPRASKEQIGLALWPDASAAQVRNNFHVTLHHLRRALGDRRWIVFDEEGYRLERAPSPDARLDADVDDVLATADALRRAARRQSPLAPDALDAARAALTRPQGELAEGVAAGDWLLEHQDRVRAAWADAMHALAQQLATAGRHDDAAETLEALLARDPLREAAHRDLMRAHAARGEGARALRHYDALTALLKREVGAAPARETAALAASIRQAH</sequence>
<feature type="domain" description="OmpR/PhoB-type" evidence="3">
    <location>
        <begin position="816"/>
        <end position="890"/>
    </location>
</feature>
<accession>A0AA37Q2Q7</accession>
<evidence type="ECO:0000259" key="3">
    <source>
        <dbReference type="SMART" id="SM00862"/>
    </source>
</evidence>
<name>A0AA37Q2Q7_9BACT</name>
<dbReference type="InterPro" id="IPR005158">
    <property type="entry name" value="BTAD"/>
</dbReference>
<dbReference type="PRINTS" id="PR00364">
    <property type="entry name" value="DISEASERSIST"/>
</dbReference>
<dbReference type="SMART" id="SM01043">
    <property type="entry name" value="BTAD"/>
    <property type="match status" value="1"/>
</dbReference>
<dbReference type="InterPro" id="IPR036388">
    <property type="entry name" value="WH-like_DNA-bd_sf"/>
</dbReference>
<evidence type="ECO:0000256" key="1">
    <source>
        <dbReference type="ARBA" id="ARBA00005820"/>
    </source>
</evidence>
<dbReference type="SUPFAM" id="SSF46894">
    <property type="entry name" value="C-terminal effector domain of the bipartite response regulators"/>
    <property type="match status" value="1"/>
</dbReference>
<protein>
    <recommendedName>
        <fullName evidence="7">HTH-type transcriptional regulator</fullName>
    </recommendedName>
</protein>
<proteinExistence type="inferred from homology"/>
<dbReference type="Pfam" id="PF03704">
    <property type="entry name" value="BTAD"/>
    <property type="match status" value="1"/>
</dbReference>
<dbReference type="InterPro" id="IPR011990">
    <property type="entry name" value="TPR-like_helical_dom_sf"/>
</dbReference>
<dbReference type="InterPro" id="IPR027417">
    <property type="entry name" value="P-loop_NTPase"/>
</dbReference>
<evidence type="ECO:0000256" key="2">
    <source>
        <dbReference type="ARBA" id="ARBA00023125"/>
    </source>
</evidence>